<dbReference type="InterPro" id="IPR051333">
    <property type="entry name" value="CLIP_Serine_Protease"/>
</dbReference>
<evidence type="ECO:0000313" key="2">
    <source>
        <dbReference type="Proteomes" id="UP000675881"/>
    </source>
</evidence>
<name>A0A7R8CL34_LEPSM</name>
<dbReference type="PANTHER" id="PTHR24260">
    <property type="match status" value="1"/>
</dbReference>
<keyword evidence="2" id="KW-1185">Reference proteome</keyword>
<keyword evidence="1" id="KW-0378">Hydrolase</keyword>
<dbReference type="AlphaFoldDB" id="A0A7R8CL34"/>
<dbReference type="EC" id="3.4.21.-" evidence="1"/>
<dbReference type="SUPFAM" id="SSF50494">
    <property type="entry name" value="Trypsin-like serine proteases"/>
    <property type="match status" value="1"/>
</dbReference>
<dbReference type="InterPro" id="IPR001254">
    <property type="entry name" value="Trypsin_dom"/>
</dbReference>
<evidence type="ECO:0000313" key="1">
    <source>
        <dbReference type="EMBL" id="CAF2853284.1"/>
    </source>
</evidence>
<organism evidence="1 2">
    <name type="scientific">Lepeophtheirus salmonis</name>
    <name type="common">Salmon louse</name>
    <name type="synonym">Caligus salmonis</name>
    <dbReference type="NCBI Taxonomy" id="72036"/>
    <lineage>
        <taxon>Eukaryota</taxon>
        <taxon>Metazoa</taxon>
        <taxon>Ecdysozoa</taxon>
        <taxon>Arthropoda</taxon>
        <taxon>Crustacea</taxon>
        <taxon>Multicrustacea</taxon>
        <taxon>Hexanauplia</taxon>
        <taxon>Copepoda</taxon>
        <taxon>Siphonostomatoida</taxon>
        <taxon>Caligidae</taxon>
        <taxon>Lepeophtheirus</taxon>
    </lineage>
</organism>
<dbReference type="GO" id="GO:0006508">
    <property type="term" value="P:proteolysis"/>
    <property type="evidence" value="ECO:0007669"/>
    <property type="project" value="InterPro"/>
</dbReference>
<dbReference type="GO" id="GO:0004252">
    <property type="term" value="F:serine-type endopeptidase activity"/>
    <property type="evidence" value="ECO:0007669"/>
    <property type="project" value="InterPro"/>
</dbReference>
<dbReference type="OrthoDB" id="6147874at2759"/>
<dbReference type="InterPro" id="IPR009003">
    <property type="entry name" value="Peptidase_S1_PA"/>
</dbReference>
<sequence length="294" mass="33515">MTDSRLSTEYYNKNTKIVSVVSISITGLFIAGMGIMLFDSIINKVDVNAVVVGNCTCAGTNSHGMSEFFKHSRKRIICGGALLSNRYVITTGTCLEIIRNQSISEREYLLKVVLGEHNVEDNKIEESQWFWIMDFYFYPEFNHTTRDYDFAIIKLSSKATYYVGSYGFVAGFATINAREGNKEIVHLQKEKVRISNGCPLLKNYDWSDRNICVKDSRCRGDQGSALVLQEENQDWYFIAGLASFWTKRDCSIMGFSRIDSDILDWIRSTMIGTTICTNSTYHEQWLASQPVEED</sequence>
<dbReference type="PROSITE" id="PS50240">
    <property type="entry name" value="TRYPSIN_DOM"/>
    <property type="match status" value="1"/>
</dbReference>
<dbReference type="Proteomes" id="UP000675881">
    <property type="component" value="Chromosome 14"/>
</dbReference>
<dbReference type="InterPro" id="IPR001314">
    <property type="entry name" value="Peptidase_S1A"/>
</dbReference>
<reference evidence="1" key="1">
    <citation type="submission" date="2021-02" db="EMBL/GenBank/DDBJ databases">
        <authorList>
            <person name="Bekaert M."/>
        </authorList>
    </citation>
    <scope>NUCLEOTIDE SEQUENCE</scope>
    <source>
        <strain evidence="1">IoA-00</strain>
    </source>
</reference>
<dbReference type="Gene3D" id="2.40.10.10">
    <property type="entry name" value="Trypsin-like serine proteases"/>
    <property type="match status" value="2"/>
</dbReference>
<dbReference type="InterPro" id="IPR043504">
    <property type="entry name" value="Peptidase_S1_PA_chymotrypsin"/>
</dbReference>
<dbReference type="EMBL" id="HG994593">
    <property type="protein sequence ID" value="CAF2853284.1"/>
    <property type="molecule type" value="Genomic_DNA"/>
</dbReference>
<protein>
    <submittedName>
        <fullName evidence="1">TMPRSS6</fullName>
        <ecNumber evidence="1">3.4.21.-</ecNumber>
    </submittedName>
</protein>
<accession>A0A7R8CL34</accession>
<dbReference type="SMART" id="SM00020">
    <property type="entry name" value="Tryp_SPc"/>
    <property type="match status" value="1"/>
</dbReference>
<dbReference type="PANTHER" id="PTHR24260:SF132">
    <property type="entry name" value="PEPTIDASE S1 DOMAIN-CONTAINING PROTEIN"/>
    <property type="match status" value="1"/>
</dbReference>
<dbReference type="PRINTS" id="PR00722">
    <property type="entry name" value="CHYMOTRYPSIN"/>
</dbReference>
<gene>
    <name evidence="1" type="ORF">LSAA_4699</name>
</gene>
<dbReference type="Pfam" id="PF00089">
    <property type="entry name" value="Trypsin"/>
    <property type="match status" value="1"/>
</dbReference>
<proteinExistence type="predicted"/>